<sequence>MKLDAQSFSVLGLVSATAVRGAQSVDSLSTSISLDSYFNNKAFGSYPGYAAFDALNESYPDPSIIGINGTYTSQSTGVVYDFPGLRQASKPDNVICEGQTISVPNSQYFSASMLVSSDVELDTVSGNVTYTYSDNSTLVSELRSLPWWAFLTINRGEIIFPFRYTANSTNFNTSHIFEYTAALDPAKTLTSITLPDTTNATTGRLHVFSVSLWNAASSSAQVQFVRPTQKWTEEGNQVIEVTINNSGLDCIAGDGFDIFISMPGVETLEPGHIKRLCPGDQKRVDVGVNGTAVGPAEILLSHDRWAVQQQVANVSIDGLTEWTSDLSNLARHEAPQWYDEAKFGILIHWGPYSVPGWGNSTPYESYAEWFWWYSNHQAADKSDFYDYRLRTFGPDWNYDDGFVNFTAAYWDPKEWVDLIYDSGAKYFVLTTKHHDGFALFNTSTTSNRNALHYGPRRDIVKELFDAAETYQPSLRRGTYFSLPEWFNPEFGPYGFAQLSGNASTSWPGIIARNPYTGLDEPYTGLLPVDDFITDLMVPQMDILAYNYSTDILWCDCGAANGTAGFAARWWNHAREQNRQVTINSRCGIPEASDFDTPEYATFSSAQLRKWESNEGMDPYSYGYNRATASSLFMNATTIVQDLVDMVSKNGNFLLDFGPRADGTIVEAEMQNLRMAGKWIHSHGEAIFNTTYWFVMTEIADQGVRFTQTNDAFYILFLEKPAPSSDIHINAPLPLLRGDVVTVVADENQPPSFISWESSDSGFTFHVPESAWENETYCWVLKIAYKT</sequence>
<dbReference type="STRING" id="1441469.A0A1Q5Q7V9"/>
<dbReference type="Gene3D" id="3.20.20.80">
    <property type="entry name" value="Glycosidases"/>
    <property type="match status" value="1"/>
</dbReference>
<dbReference type="Pfam" id="PF01120">
    <property type="entry name" value="Alpha_L_fucos"/>
    <property type="match status" value="1"/>
</dbReference>
<dbReference type="SUPFAM" id="SSF51445">
    <property type="entry name" value="(Trans)glycosidases"/>
    <property type="match status" value="1"/>
</dbReference>
<comment type="similarity">
    <text evidence="2">Belongs to the glycosyl hydrolase 29 family.</text>
</comment>
<evidence type="ECO:0000313" key="9">
    <source>
        <dbReference type="Proteomes" id="UP000214365"/>
    </source>
</evidence>
<protein>
    <recommendedName>
        <fullName evidence="3">alpha-L-fucosidase</fullName>
        <ecNumber evidence="3">3.2.1.51</ecNumber>
    </recommendedName>
</protein>
<evidence type="ECO:0000256" key="5">
    <source>
        <dbReference type="ARBA" id="ARBA00022801"/>
    </source>
</evidence>
<dbReference type="GeneID" id="31008305"/>
<keyword evidence="9" id="KW-1185">Reference proteome</keyword>
<name>A0A1Q5Q7V9_TALAT</name>
<dbReference type="GO" id="GO:0006004">
    <property type="term" value="P:fucose metabolic process"/>
    <property type="evidence" value="ECO:0007669"/>
    <property type="project" value="InterPro"/>
</dbReference>
<feature type="domain" description="Glycoside hydrolase family 29 N-terminal" evidence="7">
    <location>
        <begin position="321"/>
        <end position="684"/>
    </location>
</feature>
<dbReference type="RefSeq" id="XP_020116418.1">
    <property type="nucleotide sequence ID" value="XM_020263449.1"/>
</dbReference>
<keyword evidence="4" id="KW-0732">Signal</keyword>
<dbReference type="PANTHER" id="PTHR10030">
    <property type="entry name" value="ALPHA-L-FUCOSIDASE"/>
    <property type="match status" value="1"/>
</dbReference>
<dbReference type="InterPro" id="IPR017853">
    <property type="entry name" value="GH"/>
</dbReference>
<dbReference type="EMBL" id="LFMY01000015">
    <property type="protein sequence ID" value="OKL56297.1"/>
    <property type="molecule type" value="Genomic_DNA"/>
</dbReference>
<reference evidence="8 9" key="1">
    <citation type="submission" date="2015-06" db="EMBL/GenBank/DDBJ databases">
        <title>Talaromyces atroroseus IBT 11181 draft genome.</title>
        <authorList>
            <person name="Rasmussen K.B."/>
            <person name="Rasmussen S."/>
            <person name="Petersen B."/>
            <person name="Sicheritz-Ponten T."/>
            <person name="Mortensen U.H."/>
            <person name="Thrane U."/>
        </authorList>
    </citation>
    <scope>NUCLEOTIDE SEQUENCE [LARGE SCALE GENOMIC DNA]</scope>
    <source>
        <strain evidence="8 9">IBT 11181</strain>
    </source>
</reference>
<dbReference type="InterPro" id="IPR057739">
    <property type="entry name" value="Glyco_hydro_29_N"/>
</dbReference>
<evidence type="ECO:0000256" key="3">
    <source>
        <dbReference type="ARBA" id="ARBA00012662"/>
    </source>
</evidence>
<gene>
    <name evidence="8" type="ORF">UA08_08549</name>
</gene>
<dbReference type="PANTHER" id="PTHR10030:SF37">
    <property type="entry name" value="ALPHA-L-FUCOSIDASE-RELATED"/>
    <property type="match status" value="1"/>
</dbReference>
<dbReference type="GO" id="GO:0004560">
    <property type="term" value="F:alpha-L-fucosidase activity"/>
    <property type="evidence" value="ECO:0007669"/>
    <property type="project" value="UniProtKB-EC"/>
</dbReference>
<dbReference type="InterPro" id="IPR013780">
    <property type="entry name" value="Glyco_hydro_b"/>
</dbReference>
<organism evidence="8 9">
    <name type="scientific">Talaromyces atroroseus</name>
    <dbReference type="NCBI Taxonomy" id="1441469"/>
    <lineage>
        <taxon>Eukaryota</taxon>
        <taxon>Fungi</taxon>
        <taxon>Dikarya</taxon>
        <taxon>Ascomycota</taxon>
        <taxon>Pezizomycotina</taxon>
        <taxon>Eurotiomycetes</taxon>
        <taxon>Eurotiomycetidae</taxon>
        <taxon>Eurotiales</taxon>
        <taxon>Trichocomaceae</taxon>
        <taxon>Talaromyces</taxon>
        <taxon>Talaromyces sect. Trachyspermi</taxon>
    </lineage>
</organism>
<dbReference type="GO" id="GO:0016139">
    <property type="term" value="P:glycoside catabolic process"/>
    <property type="evidence" value="ECO:0007669"/>
    <property type="project" value="TreeGrafter"/>
</dbReference>
<dbReference type="SMART" id="SM00812">
    <property type="entry name" value="Alpha_L_fucos"/>
    <property type="match status" value="1"/>
</dbReference>
<dbReference type="InterPro" id="IPR016286">
    <property type="entry name" value="FUC_metazoa-typ"/>
</dbReference>
<keyword evidence="6" id="KW-0326">Glycosidase</keyword>
<keyword evidence="5" id="KW-0378">Hydrolase</keyword>
<dbReference type="Proteomes" id="UP000214365">
    <property type="component" value="Unassembled WGS sequence"/>
</dbReference>
<evidence type="ECO:0000256" key="1">
    <source>
        <dbReference type="ARBA" id="ARBA00004071"/>
    </source>
</evidence>
<comment type="function">
    <text evidence="1">Alpha-L-fucosidase is responsible for hydrolyzing the alpha-1,6-linked fucose joined to the reducing-end N-acetylglucosamine of the carbohydrate moieties of glycoproteins.</text>
</comment>
<accession>A0A1Q5Q7V9</accession>
<evidence type="ECO:0000256" key="6">
    <source>
        <dbReference type="ARBA" id="ARBA00023295"/>
    </source>
</evidence>
<dbReference type="PRINTS" id="PR00741">
    <property type="entry name" value="GLHYDRLASE29"/>
</dbReference>
<evidence type="ECO:0000259" key="7">
    <source>
        <dbReference type="Pfam" id="PF01120"/>
    </source>
</evidence>
<dbReference type="EC" id="3.2.1.51" evidence="3"/>
<dbReference type="Gene3D" id="2.60.40.1180">
    <property type="entry name" value="Golgi alpha-mannosidase II"/>
    <property type="match status" value="1"/>
</dbReference>
<proteinExistence type="inferred from homology"/>
<evidence type="ECO:0000256" key="4">
    <source>
        <dbReference type="ARBA" id="ARBA00022729"/>
    </source>
</evidence>
<evidence type="ECO:0000313" key="8">
    <source>
        <dbReference type="EMBL" id="OKL56297.1"/>
    </source>
</evidence>
<dbReference type="OrthoDB" id="6039950at2759"/>
<dbReference type="AlphaFoldDB" id="A0A1Q5Q7V9"/>
<dbReference type="InterPro" id="IPR000933">
    <property type="entry name" value="Glyco_hydro_29"/>
</dbReference>
<evidence type="ECO:0000256" key="2">
    <source>
        <dbReference type="ARBA" id="ARBA00007951"/>
    </source>
</evidence>
<comment type="caution">
    <text evidence="8">The sequence shown here is derived from an EMBL/GenBank/DDBJ whole genome shotgun (WGS) entry which is preliminary data.</text>
</comment>